<dbReference type="GO" id="GO:0016020">
    <property type="term" value="C:membrane"/>
    <property type="evidence" value="ECO:0007669"/>
    <property type="project" value="UniProtKB-SubCell"/>
</dbReference>
<evidence type="ECO:0000256" key="9">
    <source>
        <dbReference type="ARBA" id="ARBA00023136"/>
    </source>
</evidence>
<evidence type="ECO:0000256" key="7">
    <source>
        <dbReference type="ARBA" id="ARBA00022840"/>
    </source>
</evidence>
<feature type="transmembrane region" description="Helical" evidence="11">
    <location>
        <begin position="272"/>
        <end position="292"/>
    </location>
</feature>
<dbReference type="FunFam" id="3.40.50.300:FF:000163">
    <property type="entry name" value="Multidrug resistance-associated protein member 4"/>
    <property type="match status" value="1"/>
</dbReference>
<accession>A0A8I6RSQ3</accession>
<dbReference type="GeneID" id="106667966"/>
<feature type="transmembrane region" description="Helical" evidence="11">
    <location>
        <begin position="168"/>
        <end position="188"/>
    </location>
</feature>
<dbReference type="SUPFAM" id="SSF52540">
    <property type="entry name" value="P-loop containing nucleoside triphosphate hydrolases"/>
    <property type="match status" value="2"/>
</dbReference>
<feature type="domain" description="ABC transporter" evidence="12">
    <location>
        <begin position="1117"/>
        <end position="1349"/>
    </location>
</feature>
<evidence type="ECO:0000256" key="6">
    <source>
        <dbReference type="ARBA" id="ARBA00022741"/>
    </source>
</evidence>
<dbReference type="PROSITE" id="PS50893">
    <property type="entry name" value="ABC_TRANSPORTER_2"/>
    <property type="match status" value="2"/>
</dbReference>
<dbReference type="CDD" id="cd03244">
    <property type="entry name" value="ABCC_MRP_domain2"/>
    <property type="match status" value="1"/>
</dbReference>
<dbReference type="PROSITE" id="PS50929">
    <property type="entry name" value="ABC_TM1F"/>
    <property type="match status" value="2"/>
</dbReference>
<dbReference type="InterPro" id="IPR011527">
    <property type="entry name" value="ABC1_TM_dom"/>
</dbReference>
<dbReference type="CDD" id="cd18579">
    <property type="entry name" value="ABC_6TM_ABCC_D1"/>
    <property type="match status" value="1"/>
</dbReference>
<dbReference type="KEGG" id="clec:106667966"/>
<dbReference type="InterPro" id="IPR003439">
    <property type="entry name" value="ABC_transporter-like_ATP-bd"/>
</dbReference>
<protein>
    <recommendedName>
        <fullName evidence="16">ABC Transporter</fullName>
    </recommendedName>
</protein>
<feature type="transmembrane region" description="Helical" evidence="11">
    <location>
        <begin position="788"/>
        <end position="812"/>
    </location>
</feature>
<dbReference type="InterPro" id="IPR017871">
    <property type="entry name" value="ABC_transporter-like_CS"/>
</dbReference>
<evidence type="ECO:0000313" key="15">
    <source>
        <dbReference type="Proteomes" id="UP000494040"/>
    </source>
</evidence>
<dbReference type="Pfam" id="PF00005">
    <property type="entry name" value="ABC_tran"/>
    <property type="match status" value="2"/>
</dbReference>
<evidence type="ECO:0000256" key="2">
    <source>
        <dbReference type="ARBA" id="ARBA00009726"/>
    </source>
</evidence>
<evidence type="ECO:0000259" key="12">
    <source>
        <dbReference type="PROSITE" id="PS50893"/>
    </source>
</evidence>
<dbReference type="InterPro" id="IPR027417">
    <property type="entry name" value="P-loop_NTPase"/>
</dbReference>
<dbReference type="PROSITE" id="PS00211">
    <property type="entry name" value="ABC_TRANSPORTER_1"/>
    <property type="match status" value="2"/>
</dbReference>
<dbReference type="Gene3D" id="1.20.1560.10">
    <property type="entry name" value="ABC transporter type 1, transmembrane domain"/>
    <property type="match status" value="2"/>
</dbReference>
<dbReference type="RefSeq" id="XP_014251793.2">
    <property type="nucleotide sequence ID" value="XM_014396307.2"/>
</dbReference>
<evidence type="ECO:0000256" key="10">
    <source>
        <dbReference type="SAM" id="MobiDB-lite"/>
    </source>
</evidence>
<dbReference type="GO" id="GO:0016887">
    <property type="term" value="F:ATP hydrolysis activity"/>
    <property type="evidence" value="ECO:0007669"/>
    <property type="project" value="InterPro"/>
</dbReference>
<dbReference type="GO" id="GO:0140359">
    <property type="term" value="F:ABC-type transporter activity"/>
    <property type="evidence" value="ECO:0007669"/>
    <property type="project" value="InterPro"/>
</dbReference>
<evidence type="ECO:0008006" key="16">
    <source>
        <dbReference type="Google" id="ProtNLM"/>
    </source>
</evidence>
<dbReference type="Proteomes" id="UP000494040">
    <property type="component" value="Unassembled WGS sequence"/>
</dbReference>
<keyword evidence="9 11" id="KW-0472">Membrane</keyword>
<dbReference type="InterPro" id="IPR003593">
    <property type="entry name" value="AAA+_ATPase"/>
</dbReference>
<dbReference type="Gene3D" id="3.40.50.300">
    <property type="entry name" value="P-loop containing nucleotide triphosphate hydrolases"/>
    <property type="match status" value="2"/>
</dbReference>
<dbReference type="GO" id="GO:0005524">
    <property type="term" value="F:ATP binding"/>
    <property type="evidence" value="ECO:0007669"/>
    <property type="project" value="UniProtKB-KW"/>
</dbReference>
<evidence type="ECO:0000256" key="5">
    <source>
        <dbReference type="ARBA" id="ARBA00022737"/>
    </source>
</evidence>
<keyword evidence="3" id="KW-0813">Transport</keyword>
<keyword evidence="6" id="KW-0547">Nucleotide-binding</keyword>
<keyword evidence="5" id="KW-0677">Repeat</keyword>
<dbReference type="Pfam" id="PF00664">
    <property type="entry name" value="ABC_membrane"/>
    <property type="match status" value="2"/>
</dbReference>
<dbReference type="FunFam" id="1.20.1560.10:FF:000014">
    <property type="entry name" value="Multidrug resistance-associated protein member 4"/>
    <property type="match status" value="1"/>
</dbReference>
<dbReference type="SUPFAM" id="SSF90123">
    <property type="entry name" value="ABC transporter transmembrane region"/>
    <property type="match status" value="2"/>
</dbReference>
<dbReference type="PANTHER" id="PTHR24223">
    <property type="entry name" value="ATP-BINDING CASSETTE SUB-FAMILY C"/>
    <property type="match status" value="1"/>
</dbReference>
<evidence type="ECO:0000256" key="4">
    <source>
        <dbReference type="ARBA" id="ARBA00022692"/>
    </source>
</evidence>
<feature type="compositionally biased region" description="Polar residues" evidence="10">
    <location>
        <begin position="1"/>
        <end position="13"/>
    </location>
</feature>
<comment type="subcellular location">
    <subcellularLocation>
        <location evidence="1">Membrane</location>
        <topology evidence="1">Multi-pass membrane protein</topology>
    </subcellularLocation>
</comment>
<keyword evidence="15" id="KW-1185">Reference proteome</keyword>
<feature type="region of interest" description="Disordered" evidence="10">
    <location>
        <begin position="1"/>
        <end position="24"/>
    </location>
</feature>
<feature type="transmembrane region" description="Helical" evidence="11">
    <location>
        <begin position="1022"/>
        <end position="1045"/>
    </location>
</feature>
<evidence type="ECO:0000313" key="14">
    <source>
        <dbReference type="EnsemblMetazoa" id="XP_014251793.2"/>
    </source>
</evidence>
<feature type="domain" description="ABC transmembrane type-1" evidence="13">
    <location>
        <begin position="150"/>
        <end position="402"/>
    </location>
</feature>
<sequence length="1374" mass="154854">MKPYSLSSVTFHRSSNEKSTHRKSLKRNGFGTAYSYKFLRPEMESSRKHWAPHPREFANFFSLFTFTWTAKIFLSDYKEKITPETIWGPYSKHKSALLGEKLEKNWKNQLGNTNKTPSLMKALYLTFWKDILFIAVIHVFQQTIDVFLRPKFLGLTISYFNAAEQIDLNTALSSGLGLLLTALVTNVLVNHYMANAFTLGLKMRAACVSLVYRKSLRMSKTALGEASAGQIVNLVSNDVSRFDFVVFTMNFLWSAPLIAMIITYFLYDEVGYAGFAGMAVIYTIAPIQTYCAKLTTKFRRQIAHKADERIRLTDEVLGGIHVIKTFAWEKVFMNLLEWARKKELKSVKYANYLRGTYMTFNLSTTRIALFCTLAMYVFKGEALNAGKVFVTTSYFGILSGSMCSVFVRGVSEVSECFVSVQRLQKFMLNDEVESFQISDDLKSNVKSDENICHNKVNKNGFVNNGYIEETITDKLDEKTSVTLQNVNASWSKSAQENILKNLNLMVLDKKLIAVIGRVGSGKSSLLQLMLGEMKIKGGEMRVKGKISYTSQEPWLFGGTIMQNILLGLPFNKERYNEVIHACSLNCDLELFPKGDQTEVGERGTSLSGGQKARINLARAIYKEADIYLLDDPLSAVDAHVAQNLFKQCFKGFLKDKIVFIVTHQLQFVQECDHMIFLKEGTIQYQGTFTTFLNKDDEFGRDMFSKVNEIDIKNEGNEPKQKRHFERMLSVRSTKSVSTVADDISTIDELEGVEEYTPKKIDSLTEMQGAYKGNVFLGYIKTGSSFTTLVFFITLLIASQVLASLSDIFVSYWTTQEELILATNNGSISVQNFANERTLNVTIFGLLVFSLFVVAFTRGIIFYVMCKNCSKGLHSQMLKTILSRDLGFFNKNPSGAILNRFSRDLGSTDELLPKSVLDSGQVFGQVLGAIIISMIVNIWFAIPALIFFIITITVRHYYMKTALNLKSIENTVRSPVFTHLNTSLQGLATIRAHGSQERLIEQFDLHQDLHTGALYTFVSTQQAYTFCLDLLGLIYLSCVIFTFMLFKQGAYGADVGLAITQSLVVTSLLQWGIRQSSEVVNLLTSVERLLLFIQISEEETDKDKKLAPQGQWPKNGEIKCHDLILKYNSDDPPVLKIHEIHIKSGEKIGIVGRTGAGKSSFISALFRLAHVEGQILIDGIDTSTLPLNFLRSKICIIPQNPVLFSGTLRMNLDPFLQHPDYVLWKALNEVELDEILKYGFGLNTKIADGGSNLSVGQRQLICLARAIVKNSKIIILDEATASVDPKTDDVIQKVIRKKFEECTVLVIAHRLNTVIDSDRIMVMDAGCMVEFDHPLKLLANKNGYFYRLMQETGGMMASQLVDQAHKAHKEYKKEI</sequence>
<dbReference type="PANTHER" id="PTHR24223:SF456">
    <property type="entry name" value="MULTIDRUG RESISTANCE-ASSOCIATED PROTEIN LETHAL(2)03659"/>
    <property type="match status" value="1"/>
</dbReference>
<dbReference type="EnsemblMetazoa" id="XM_014396307.2">
    <property type="protein sequence ID" value="XP_014251793.2"/>
    <property type="gene ID" value="LOC106667966"/>
</dbReference>
<dbReference type="CDD" id="cd18580">
    <property type="entry name" value="ABC_6TM_ABCC_D2"/>
    <property type="match status" value="1"/>
</dbReference>
<reference evidence="14" key="1">
    <citation type="submission" date="2022-01" db="UniProtKB">
        <authorList>
            <consortium name="EnsemblMetazoa"/>
        </authorList>
    </citation>
    <scope>IDENTIFICATION</scope>
</reference>
<feature type="transmembrane region" description="Helical" evidence="11">
    <location>
        <begin position="842"/>
        <end position="865"/>
    </location>
</feature>
<dbReference type="InterPro" id="IPR050173">
    <property type="entry name" value="ABC_transporter_C-like"/>
</dbReference>
<evidence type="ECO:0000259" key="13">
    <source>
        <dbReference type="PROSITE" id="PS50929"/>
    </source>
</evidence>
<feature type="transmembrane region" description="Helical" evidence="11">
    <location>
        <begin position="244"/>
        <end position="266"/>
    </location>
</feature>
<feature type="domain" description="ABC transmembrane type-1" evidence="13">
    <location>
        <begin position="789"/>
        <end position="1080"/>
    </location>
</feature>
<evidence type="ECO:0000256" key="11">
    <source>
        <dbReference type="SAM" id="Phobius"/>
    </source>
</evidence>
<feature type="transmembrane region" description="Helical" evidence="11">
    <location>
        <begin position="925"/>
        <end position="949"/>
    </location>
</feature>
<keyword evidence="7" id="KW-0067">ATP-binding</keyword>
<feature type="transmembrane region" description="Helical" evidence="11">
    <location>
        <begin position="127"/>
        <end position="148"/>
    </location>
</feature>
<feature type="domain" description="ABC transporter" evidence="12">
    <location>
        <begin position="481"/>
        <end position="704"/>
    </location>
</feature>
<dbReference type="OrthoDB" id="6500128at2759"/>
<organism evidence="14 15">
    <name type="scientific">Cimex lectularius</name>
    <name type="common">Bed bug</name>
    <name type="synonym">Acanthia lectularia</name>
    <dbReference type="NCBI Taxonomy" id="79782"/>
    <lineage>
        <taxon>Eukaryota</taxon>
        <taxon>Metazoa</taxon>
        <taxon>Ecdysozoa</taxon>
        <taxon>Arthropoda</taxon>
        <taxon>Hexapoda</taxon>
        <taxon>Insecta</taxon>
        <taxon>Pterygota</taxon>
        <taxon>Neoptera</taxon>
        <taxon>Paraneoptera</taxon>
        <taxon>Hemiptera</taxon>
        <taxon>Heteroptera</taxon>
        <taxon>Panheteroptera</taxon>
        <taxon>Cimicomorpha</taxon>
        <taxon>Cimicidae</taxon>
        <taxon>Cimex</taxon>
    </lineage>
</organism>
<comment type="similarity">
    <text evidence="2">Belongs to the ABC transporter superfamily. ABCC family. Conjugate transporter (TC 3.A.1.208) subfamily.</text>
</comment>
<dbReference type="FunFam" id="3.40.50.300:FF:000973">
    <property type="entry name" value="Multidrug resistance-associated protein 4"/>
    <property type="match status" value="1"/>
</dbReference>
<keyword evidence="8 11" id="KW-1133">Transmembrane helix</keyword>
<dbReference type="SMART" id="SM00382">
    <property type="entry name" value="AAA"/>
    <property type="match status" value="2"/>
</dbReference>
<dbReference type="CDD" id="cd03250">
    <property type="entry name" value="ABCC_MRP_domain1"/>
    <property type="match status" value="1"/>
</dbReference>
<evidence type="ECO:0000256" key="3">
    <source>
        <dbReference type="ARBA" id="ARBA00022448"/>
    </source>
</evidence>
<evidence type="ECO:0000256" key="8">
    <source>
        <dbReference type="ARBA" id="ARBA00022989"/>
    </source>
</evidence>
<dbReference type="InterPro" id="IPR036640">
    <property type="entry name" value="ABC1_TM_sf"/>
</dbReference>
<dbReference type="FunFam" id="1.20.1560.10:FF:000026">
    <property type="entry name" value="Multidrug resistance-associated protein lethal(2)03659"/>
    <property type="match status" value="1"/>
</dbReference>
<dbReference type="InterPro" id="IPR044726">
    <property type="entry name" value="ABCC_6TM_D2"/>
</dbReference>
<name>A0A8I6RSQ3_CIMLE</name>
<evidence type="ECO:0000256" key="1">
    <source>
        <dbReference type="ARBA" id="ARBA00004141"/>
    </source>
</evidence>
<keyword evidence="4 11" id="KW-0812">Transmembrane</keyword>
<proteinExistence type="inferred from homology"/>
<dbReference type="InterPro" id="IPR044746">
    <property type="entry name" value="ABCC_6TM_D1"/>
</dbReference>